<evidence type="ECO:0000313" key="4">
    <source>
        <dbReference type="EMBL" id="MBF6302330.1"/>
    </source>
</evidence>
<dbReference type="Pfam" id="PF03109">
    <property type="entry name" value="ABC1"/>
    <property type="match status" value="1"/>
</dbReference>
<keyword evidence="5" id="KW-1185">Reference proteome</keyword>
<comment type="caution">
    <text evidence="4">The sequence shown here is derived from an EMBL/GenBank/DDBJ whole genome shotgun (WGS) entry which is preliminary data.</text>
</comment>
<dbReference type="InterPro" id="IPR011009">
    <property type="entry name" value="Kinase-like_dom_sf"/>
</dbReference>
<feature type="domain" description="ABC1 atypical kinase-like" evidence="3">
    <location>
        <begin position="121"/>
        <end position="364"/>
    </location>
</feature>
<dbReference type="RefSeq" id="WP_195133519.1">
    <property type="nucleotide sequence ID" value="NZ_JADLQX010000041.1"/>
</dbReference>
<sequence length="478" mass="52215">MSADPLSVTAAARTEQRPPAEALAVDRPRLDAFGVPEALRMLTIALVFGVALTRRVIVEAARSVPGMRGRAGRRTRREVLADGVVDAFERLGPMFVKLGQLIASSSGAFPRELSDACLRCLDDVPPFPAAAARRIVEEDLGRPIHEMFAEFDDVPLSAASVAQVHACVLADGREAVVKVQRPGIARRMIVDLRAALVLAKLLERRSEHARIANAVGVVDDLYEVTVAELNFLIEADNQSRVRANLGAFGDNTEVVVPEVYWELCGPRTIGMQRLRGVPLDQFDVVGAHADPELLIRRLVKVWLEGVIVHGLFHGDVHAGNLWLLQDGKLAMLDFGIVGTMSPPWRAMVRAMFYASAFDGDFTPVATALRELDLFAEQSTDNTAIGRQLAIVLGPILSGELARLDLKMITSALLDFGKRRGVAGPEQLILMGKQLGYFERYAVALAPGWQLGRDLYLLRNVFPDEVAAKAEERGIELPD</sequence>
<dbReference type="InterPro" id="IPR050154">
    <property type="entry name" value="UbiB_kinase"/>
</dbReference>
<evidence type="ECO:0000313" key="5">
    <source>
        <dbReference type="Proteomes" id="UP000702209"/>
    </source>
</evidence>
<dbReference type="Proteomes" id="UP000702209">
    <property type="component" value="Unassembled WGS sequence"/>
</dbReference>
<proteinExistence type="inferred from homology"/>
<dbReference type="PANTHER" id="PTHR10566">
    <property type="entry name" value="CHAPERONE-ACTIVITY OF BC1 COMPLEX CABC1 -RELATED"/>
    <property type="match status" value="1"/>
</dbReference>
<feature type="region of interest" description="Disordered" evidence="2">
    <location>
        <begin position="1"/>
        <end position="20"/>
    </location>
</feature>
<reference evidence="4 5" key="1">
    <citation type="submission" date="2020-10" db="EMBL/GenBank/DDBJ databases">
        <title>Identification of Nocardia species via Next-generation sequencing and recognition of intraspecies genetic diversity.</title>
        <authorList>
            <person name="Li P."/>
            <person name="Li P."/>
            <person name="Lu B."/>
        </authorList>
    </citation>
    <scope>NUCLEOTIDE SEQUENCE [LARGE SCALE GENOMIC DNA]</scope>
    <source>
        <strain evidence="4 5">BJ06-0157</strain>
    </source>
</reference>
<dbReference type="InterPro" id="IPR004147">
    <property type="entry name" value="ABC1_dom"/>
</dbReference>
<dbReference type="CDD" id="cd05121">
    <property type="entry name" value="ABC1_ADCK3-like"/>
    <property type="match status" value="1"/>
</dbReference>
<accession>A0ABS0D1N5</accession>
<comment type="similarity">
    <text evidence="1">Belongs to the protein kinase superfamily. ADCK protein kinase family.</text>
</comment>
<organism evidence="4 5">
    <name type="scientific">Nocardia amamiensis</name>
    <dbReference type="NCBI Taxonomy" id="404578"/>
    <lineage>
        <taxon>Bacteria</taxon>
        <taxon>Bacillati</taxon>
        <taxon>Actinomycetota</taxon>
        <taxon>Actinomycetes</taxon>
        <taxon>Mycobacteriales</taxon>
        <taxon>Nocardiaceae</taxon>
        <taxon>Nocardia</taxon>
    </lineage>
</organism>
<dbReference type="GO" id="GO:0016301">
    <property type="term" value="F:kinase activity"/>
    <property type="evidence" value="ECO:0007669"/>
    <property type="project" value="UniProtKB-KW"/>
</dbReference>
<keyword evidence="4" id="KW-0808">Transferase</keyword>
<dbReference type="PANTHER" id="PTHR10566:SF113">
    <property type="entry name" value="PROTEIN ACTIVITY OF BC1 COMPLEX KINASE 7, CHLOROPLASTIC"/>
    <property type="match status" value="1"/>
</dbReference>
<name>A0ABS0D1N5_9NOCA</name>
<gene>
    <name evidence="4" type="ORF">IU459_33025</name>
</gene>
<evidence type="ECO:0000259" key="3">
    <source>
        <dbReference type="Pfam" id="PF03109"/>
    </source>
</evidence>
<protein>
    <submittedName>
        <fullName evidence="4">AarF/ABC1/UbiB kinase family protein</fullName>
    </submittedName>
</protein>
<evidence type="ECO:0000256" key="1">
    <source>
        <dbReference type="ARBA" id="ARBA00009670"/>
    </source>
</evidence>
<dbReference type="EMBL" id="JADLQX010000041">
    <property type="protein sequence ID" value="MBF6302330.1"/>
    <property type="molecule type" value="Genomic_DNA"/>
</dbReference>
<keyword evidence="4" id="KW-0418">Kinase</keyword>
<evidence type="ECO:0000256" key="2">
    <source>
        <dbReference type="SAM" id="MobiDB-lite"/>
    </source>
</evidence>
<dbReference type="SUPFAM" id="SSF56112">
    <property type="entry name" value="Protein kinase-like (PK-like)"/>
    <property type="match status" value="1"/>
</dbReference>